<sequence length="541" mass="60885">MDERFPTDYPHLSRAKFMPGAMGVQVVKPSDSNQGYEIYYHSSMRMTNMKHERHELQLAESFRKLVIQDNGDLPVHRRDYRCTEPGLFTNSTEANPEHNPSSRIYIVDSLGQFLPPCGGDNGDVVPETGCAHIVAKFDAITIGDGAAATNSTVGNKLSYFWYHPIQNRPRICCVIPSRIAAKIAHNVVDEINKEASSTMHQQCIWVNEAIALEMTKAISNKLDRKIASKMTQGVTDPRAEIFNGLLKTDSDIRYPEIMDSQDEYQEFIDSQIDYHEILVKFANRISGSIFRRVELEIPSKMPHELASFGGSKKAAKAARKEAVQLSYTGTITQVAREAVRQVLHNLTRRITSSTSQEPVLVKVCKEAVQNISQEEAQFKTYPTIRRISFETMLAVLNHIDQHVASRMAGGQDFVKAYKEASATALQSVLDHPAMDLEEDPRRDPGLMPKIAFKVFPKVVDWAAARLALKPTMRSMTMISMDNQTWPGGAVTPEQLREWTSKQPKTEFLKRMEAGIQEEMAANGSAFQDFLDRMEDERNTPG</sequence>
<protein>
    <submittedName>
        <fullName evidence="1">Uncharacterized protein</fullName>
    </submittedName>
</protein>
<accession>A0A8H4L3M5</accession>
<organism evidence="1 2">
    <name type="scientific">Fusarium albosuccineum</name>
    <dbReference type="NCBI Taxonomy" id="1237068"/>
    <lineage>
        <taxon>Eukaryota</taxon>
        <taxon>Fungi</taxon>
        <taxon>Dikarya</taxon>
        <taxon>Ascomycota</taxon>
        <taxon>Pezizomycotina</taxon>
        <taxon>Sordariomycetes</taxon>
        <taxon>Hypocreomycetidae</taxon>
        <taxon>Hypocreales</taxon>
        <taxon>Nectriaceae</taxon>
        <taxon>Fusarium</taxon>
        <taxon>Fusarium decemcellulare species complex</taxon>
    </lineage>
</organism>
<dbReference type="EMBL" id="JAADYS010001673">
    <property type="protein sequence ID" value="KAF4461661.1"/>
    <property type="molecule type" value="Genomic_DNA"/>
</dbReference>
<evidence type="ECO:0000313" key="2">
    <source>
        <dbReference type="Proteomes" id="UP000554235"/>
    </source>
</evidence>
<dbReference type="AlphaFoldDB" id="A0A8H4L3M5"/>
<proteinExistence type="predicted"/>
<name>A0A8H4L3M5_9HYPO</name>
<keyword evidence="2" id="KW-1185">Reference proteome</keyword>
<reference evidence="1 2" key="1">
    <citation type="submission" date="2020-01" db="EMBL/GenBank/DDBJ databases">
        <title>Identification and distribution of gene clusters putatively required for synthesis of sphingolipid metabolism inhibitors in phylogenetically diverse species of the filamentous fungus Fusarium.</title>
        <authorList>
            <person name="Kim H.-S."/>
            <person name="Busman M."/>
            <person name="Brown D.W."/>
            <person name="Divon H."/>
            <person name="Uhlig S."/>
            <person name="Proctor R.H."/>
        </authorList>
    </citation>
    <scope>NUCLEOTIDE SEQUENCE [LARGE SCALE GENOMIC DNA]</scope>
    <source>
        <strain evidence="1 2">NRRL 20459</strain>
    </source>
</reference>
<evidence type="ECO:0000313" key="1">
    <source>
        <dbReference type="EMBL" id="KAF4461661.1"/>
    </source>
</evidence>
<comment type="caution">
    <text evidence="1">The sequence shown here is derived from an EMBL/GenBank/DDBJ whole genome shotgun (WGS) entry which is preliminary data.</text>
</comment>
<dbReference type="Proteomes" id="UP000554235">
    <property type="component" value="Unassembled WGS sequence"/>
</dbReference>
<dbReference type="OrthoDB" id="10580141at2759"/>
<gene>
    <name evidence="1" type="ORF">FALBO_11543</name>
</gene>